<gene>
    <name evidence="1" type="ORF">MAR_022006</name>
</gene>
<reference evidence="1" key="1">
    <citation type="submission" date="2022-11" db="EMBL/GenBank/DDBJ databases">
        <title>Centuries of genome instability and evolution in soft-shell clam transmissible cancer (bioRxiv).</title>
        <authorList>
            <person name="Hart S.F.M."/>
            <person name="Yonemitsu M.A."/>
            <person name="Giersch R.M."/>
            <person name="Beal B.F."/>
            <person name="Arriagada G."/>
            <person name="Davis B.W."/>
            <person name="Ostrander E.A."/>
            <person name="Goff S.P."/>
            <person name="Metzger M.J."/>
        </authorList>
    </citation>
    <scope>NUCLEOTIDE SEQUENCE</scope>
    <source>
        <strain evidence="1">MELC-2E11</strain>
        <tissue evidence="1">Siphon/mantle</tissue>
    </source>
</reference>
<keyword evidence="2" id="KW-1185">Reference proteome</keyword>
<accession>A0ABY7E9D7</accession>
<organism evidence="1 2">
    <name type="scientific">Mya arenaria</name>
    <name type="common">Soft-shell clam</name>
    <dbReference type="NCBI Taxonomy" id="6604"/>
    <lineage>
        <taxon>Eukaryota</taxon>
        <taxon>Metazoa</taxon>
        <taxon>Spiralia</taxon>
        <taxon>Lophotrochozoa</taxon>
        <taxon>Mollusca</taxon>
        <taxon>Bivalvia</taxon>
        <taxon>Autobranchia</taxon>
        <taxon>Heteroconchia</taxon>
        <taxon>Euheterodonta</taxon>
        <taxon>Imparidentia</taxon>
        <taxon>Neoheterodontei</taxon>
        <taxon>Myida</taxon>
        <taxon>Myoidea</taxon>
        <taxon>Myidae</taxon>
        <taxon>Mya</taxon>
    </lineage>
</organism>
<sequence length="28" mass="3406">MVTIKLSVYHVMNRSTWTHLMSSWQLKK</sequence>
<dbReference type="EMBL" id="CP111016">
    <property type="protein sequence ID" value="WAR06637.1"/>
    <property type="molecule type" value="Genomic_DNA"/>
</dbReference>
<name>A0ABY7E9D7_MYAAR</name>
<proteinExistence type="predicted"/>
<evidence type="ECO:0000313" key="2">
    <source>
        <dbReference type="Proteomes" id="UP001164746"/>
    </source>
</evidence>
<evidence type="ECO:0000313" key="1">
    <source>
        <dbReference type="EMBL" id="WAR06637.1"/>
    </source>
</evidence>
<dbReference type="Proteomes" id="UP001164746">
    <property type="component" value="Chromosome 5"/>
</dbReference>
<protein>
    <submittedName>
        <fullName evidence="1">Uncharacterized protein</fullName>
    </submittedName>
</protein>